<reference evidence="2" key="1">
    <citation type="submission" date="2015-03" db="EMBL/GenBank/DDBJ databases">
        <authorList>
            <consortium name="Pathogen Informatics"/>
        </authorList>
    </citation>
    <scope>NUCLEOTIDE SEQUENCE [LARGE SCALE GENOMIC DNA]</scope>
    <source>
        <strain evidence="2">R148</strain>
    </source>
</reference>
<sequence length="32" mass="3824">MCKLHYLLIVFMLFIGVREPEKISVIKLGYLR</sequence>
<protein>
    <submittedName>
        <fullName evidence="1">Uncharacterized protein</fullName>
    </submittedName>
</protein>
<proteinExistence type="predicted"/>
<name>A0A0H5MDS5_YERIN</name>
<evidence type="ECO:0000313" key="1">
    <source>
        <dbReference type="EMBL" id="CRY55221.1"/>
    </source>
</evidence>
<dbReference type="AlphaFoldDB" id="A0A0H5MDS5"/>
<organism evidence="1 2">
    <name type="scientific">Yersinia intermedia</name>
    <dbReference type="NCBI Taxonomy" id="631"/>
    <lineage>
        <taxon>Bacteria</taxon>
        <taxon>Pseudomonadati</taxon>
        <taxon>Pseudomonadota</taxon>
        <taxon>Gammaproteobacteria</taxon>
        <taxon>Enterobacterales</taxon>
        <taxon>Yersiniaceae</taxon>
        <taxon>Yersinia</taxon>
    </lineage>
</organism>
<accession>A0A0H5MDS5</accession>
<dbReference type="EMBL" id="CWJI01000004">
    <property type="protein sequence ID" value="CRY55221.1"/>
    <property type="molecule type" value="Genomic_DNA"/>
</dbReference>
<gene>
    <name evidence="1" type="ORF">ERS008476_02203</name>
</gene>
<evidence type="ECO:0000313" key="2">
    <source>
        <dbReference type="Proteomes" id="UP000043316"/>
    </source>
</evidence>
<dbReference type="Proteomes" id="UP000043316">
    <property type="component" value="Unassembled WGS sequence"/>
</dbReference>